<organism evidence="1 2">
    <name type="scientific">Chaetomium strumarium</name>
    <dbReference type="NCBI Taxonomy" id="1170767"/>
    <lineage>
        <taxon>Eukaryota</taxon>
        <taxon>Fungi</taxon>
        <taxon>Dikarya</taxon>
        <taxon>Ascomycota</taxon>
        <taxon>Pezizomycotina</taxon>
        <taxon>Sordariomycetes</taxon>
        <taxon>Sordariomycetidae</taxon>
        <taxon>Sordariales</taxon>
        <taxon>Chaetomiaceae</taxon>
        <taxon>Chaetomium</taxon>
    </lineage>
</organism>
<name>A0AAJ0H3F8_9PEZI</name>
<evidence type="ECO:0000313" key="2">
    <source>
        <dbReference type="Proteomes" id="UP001273166"/>
    </source>
</evidence>
<dbReference type="RefSeq" id="XP_062726802.1">
    <property type="nucleotide sequence ID" value="XM_062871105.1"/>
</dbReference>
<proteinExistence type="predicted"/>
<reference evidence="1" key="2">
    <citation type="submission" date="2023-06" db="EMBL/GenBank/DDBJ databases">
        <authorList>
            <consortium name="Lawrence Berkeley National Laboratory"/>
            <person name="Mondo S.J."/>
            <person name="Hensen N."/>
            <person name="Bonometti L."/>
            <person name="Westerberg I."/>
            <person name="Brannstrom I.O."/>
            <person name="Guillou S."/>
            <person name="Cros-Aarteil S."/>
            <person name="Calhoun S."/>
            <person name="Haridas S."/>
            <person name="Kuo A."/>
            <person name="Pangilinan J."/>
            <person name="Riley R."/>
            <person name="Labutti K."/>
            <person name="Andreopoulos B."/>
            <person name="Lipzen A."/>
            <person name="Chen C."/>
            <person name="Yanf M."/>
            <person name="Daum C."/>
            <person name="Ng V."/>
            <person name="Clum A."/>
            <person name="Steindorff A."/>
            <person name="Ohm R."/>
            <person name="Martin F."/>
            <person name="Silar P."/>
            <person name="Natvig D."/>
            <person name="Lalanne C."/>
            <person name="Gautier V."/>
            <person name="Ament-Velasquez S.L."/>
            <person name="Kruys A."/>
            <person name="Hutchinson M.I."/>
            <person name="Powell A.J."/>
            <person name="Barry K."/>
            <person name="Miller A.N."/>
            <person name="Grigoriev I.V."/>
            <person name="Debuchy R."/>
            <person name="Gladieux P."/>
            <person name="Thoren M.H."/>
            <person name="Johannesson H."/>
        </authorList>
    </citation>
    <scope>NUCLEOTIDE SEQUENCE</scope>
    <source>
        <strain evidence="1">CBS 333.67</strain>
    </source>
</reference>
<dbReference type="EMBL" id="JAUDZG010000001">
    <property type="protein sequence ID" value="KAK3311022.1"/>
    <property type="molecule type" value="Genomic_DNA"/>
</dbReference>
<protein>
    <submittedName>
        <fullName evidence="1">Uncharacterized protein</fullName>
    </submittedName>
</protein>
<gene>
    <name evidence="1" type="ORF">B0T15DRAFT_59216</name>
</gene>
<accession>A0AAJ0H3F8</accession>
<comment type="caution">
    <text evidence="1">The sequence shown here is derived from an EMBL/GenBank/DDBJ whole genome shotgun (WGS) entry which is preliminary data.</text>
</comment>
<reference evidence="1" key="1">
    <citation type="journal article" date="2023" name="Mol. Phylogenet. Evol.">
        <title>Genome-scale phylogeny and comparative genomics of the fungal order Sordariales.</title>
        <authorList>
            <person name="Hensen N."/>
            <person name="Bonometti L."/>
            <person name="Westerberg I."/>
            <person name="Brannstrom I.O."/>
            <person name="Guillou S."/>
            <person name="Cros-Aarteil S."/>
            <person name="Calhoun S."/>
            <person name="Haridas S."/>
            <person name="Kuo A."/>
            <person name="Mondo S."/>
            <person name="Pangilinan J."/>
            <person name="Riley R."/>
            <person name="LaButti K."/>
            <person name="Andreopoulos B."/>
            <person name="Lipzen A."/>
            <person name="Chen C."/>
            <person name="Yan M."/>
            <person name="Daum C."/>
            <person name="Ng V."/>
            <person name="Clum A."/>
            <person name="Steindorff A."/>
            <person name="Ohm R.A."/>
            <person name="Martin F."/>
            <person name="Silar P."/>
            <person name="Natvig D.O."/>
            <person name="Lalanne C."/>
            <person name="Gautier V."/>
            <person name="Ament-Velasquez S.L."/>
            <person name="Kruys A."/>
            <person name="Hutchinson M.I."/>
            <person name="Powell A.J."/>
            <person name="Barry K."/>
            <person name="Miller A.N."/>
            <person name="Grigoriev I.V."/>
            <person name="Debuchy R."/>
            <person name="Gladieux P."/>
            <person name="Hiltunen Thoren M."/>
            <person name="Johannesson H."/>
        </authorList>
    </citation>
    <scope>NUCLEOTIDE SEQUENCE</scope>
    <source>
        <strain evidence="1">CBS 333.67</strain>
    </source>
</reference>
<evidence type="ECO:0000313" key="1">
    <source>
        <dbReference type="EMBL" id="KAK3311022.1"/>
    </source>
</evidence>
<dbReference type="GeneID" id="87889934"/>
<keyword evidence="2" id="KW-1185">Reference proteome</keyword>
<sequence length="168" mass="18185">MFGLKVSGYLSMSRYATCSTRPWVNQHVQVHGAGDPRISPPTCGDICMGMFVRQCSDQMPGYLSVDGIRLAPGMFNLAVDPGRRVLVCGSDTPGCIDDMYMKPTIPICDTDPYMPLASWRVSIPHLSNPRQPTASSSSQPASSPLLGCCIPTPSSRGCWPAFQICLKL</sequence>
<dbReference type="AlphaFoldDB" id="A0AAJ0H3F8"/>
<dbReference type="Proteomes" id="UP001273166">
    <property type="component" value="Unassembled WGS sequence"/>
</dbReference>